<evidence type="ECO:0000313" key="3">
    <source>
        <dbReference type="Proteomes" id="UP001642409"/>
    </source>
</evidence>
<reference evidence="1" key="1">
    <citation type="submission" date="2023-06" db="EMBL/GenBank/DDBJ databases">
        <authorList>
            <person name="Kurt Z."/>
        </authorList>
    </citation>
    <scope>NUCLEOTIDE SEQUENCE</scope>
</reference>
<evidence type="ECO:0000313" key="1">
    <source>
        <dbReference type="EMBL" id="CAI9953694.1"/>
    </source>
</evidence>
<dbReference type="EMBL" id="CATOUU010000840">
    <property type="protein sequence ID" value="CAI9953694.1"/>
    <property type="molecule type" value="Genomic_DNA"/>
</dbReference>
<evidence type="ECO:0000313" key="2">
    <source>
        <dbReference type="EMBL" id="CAL6028617.1"/>
    </source>
</evidence>
<organism evidence="1">
    <name type="scientific">Hexamita inflata</name>
    <dbReference type="NCBI Taxonomy" id="28002"/>
    <lineage>
        <taxon>Eukaryota</taxon>
        <taxon>Metamonada</taxon>
        <taxon>Diplomonadida</taxon>
        <taxon>Hexamitidae</taxon>
        <taxon>Hexamitinae</taxon>
        <taxon>Hexamita</taxon>
    </lineage>
</organism>
<protein>
    <submittedName>
        <fullName evidence="2">Hypothetical_protein</fullName>
    </submittedName>
</protein>
<name>A0AA86UFC8_9EUKA</name>
<dbReference type="Proteomes" id="UP001642409">
    <property type="component" value="Unassembled WGS sequence"/>
</dbReference>
<dbReference type="EMBL" id="CAXDID020000107">
    <property type="protein sequence ID" value="CAL6028617.1"/>
    <property type="molecule type" value="Genomic_DNA"/>
</dbReference>
<proteinExistence type="predicted"/>
<sequence length="113" mass="12684">MLLRPYGVEIKFSMTQQSFSVIILPDTLVNISGFKTKPLSLEVGCLTPMVFCSTRKVHNVSIVKYNTIECQTIECYNIDKGQRGILNSIYGARLYDCTSGNTLLVIFVRLQLA</sequence>
<accession>A0AA86UFC8</accession>
<keyword evidence="3" id="KW-1185">Reference proteome</keyword>
<gene>
    <name evidence="2" type="ORF">HINF_LOCUS31896</name>
    <name evidence="1" type="ORF">HINF_LOCUS41339</name>
</gene>
<reference evidence="2 3" key="2">
    <citation type="submission" date="2024-07" db="EMBL/GenBank/DDBJ databases">
        <authorList>
            <person name="Akdeniz Z."/>
        </authorList>
    </citation>
    <scope>NUCLEOTIDE SEQUENCE [LARGE SCALE GENOMIC DNA]</scope>
</reference>
<comment type="caution">
    <text evidence="1">The sequence shown here is derived from an EMBL/GenBank/DDBJ whole genome shotgun (WGS) entry which is preliminary data.</text>
</comment>
<dbReference type="AlphaFoldDB" id="A0AA86UFC8"/>